<dbReference type="InterPro" id="IPR034015">
    <property type="entry name" value="M1_LTA4H"/>
</dbReference>
<feature type="active site" description="Proton acceptor" evidence="9">
    <location>
        <position position="350"/>
    </location>
</feature>
<dbReference type="CDD" id="cd09599">
    <property type="entry name" value="M1_LTA4H"/>
    <property type="match status" value="1"/>
</dbReference>
<feature type="binding site" evidence="11">
    <location>
        <position position="372"/>
    </location>
    <ligand>
        <name>Zn(2+)</name>
        <dbReference type="ChEBI" id="CHEBI:29105"/>
        <note>catalytic</note>
    </ligand>
</feature>
<dbReference type="InterPro" id="IPR001930">
    <property type="entry name" value="Peptidase_M1"/>
</dbReference>
<dbReference type="Gene3D" id="1.25.40.320">
    <property type="entry name" value="Peptidase M1, leukotriene A4 hydrolase/aminopeptidase C-terminal domain"/>
    <property type="match status" value="1"/>
</dbReference>
<proteinExistence type="inferred from homology"/>
<dbReference type="GO" id="GO:0008237">
    <property type="term" value="F:metallopeptidase activity"/>
    <property type="evidence" value="ECO:0007669"/>
    <property type="project" value="UniProtKB-KW"/>
</dbReference>
<dbReference type="FunFam" id="3.30.2010.30:FF:000001">
    <property type="entry name" value="Leukotriene A(4) hydrolase"/>
    <property type="match status" value="1"/>
</dbReference>
<dbReference type="InterPro" id="IPR027268">
    <property type="entry name" value="Peptidase_M4/M1_CTD_sf"/>
</dbReference>
<evidence type="ECO:0000256" key="3">
    <source>
        <dbReference type="ARBA" id="ARBA00022490"/>
    </source>
</evidence>
<dbReference type="AlphaFoldDB" id="I7M9R4"/>
<dbReference type="GeneID" id="7833793"/>
<feature type="binding site" evidence="10">
    <location>
        <begin position="320"/>
        <end position="325"/>
    </location>
    <ligand>
        <name>a peptide</name>
        <dbReference type="ChEBI" id="CHEBI:60466"/>
    </ligand>
</feature>
<sequence>MYRKMIHKIQQSKSLQFKLGATLFTTAIGLSYAYYKYRKESLNNLKKQNTPKVKDNYNSVDELSLSNIDKVKCLHYDLILYISFDKKSIEGSVNYHFEATQKTRKVYLDIRNIKIKNIIMDGQKLEYTILSIDKTKSFGEQLQIFLPQKYEQGSKFELTIQYETIQSKHSGLNWLNPSQTEGKVHPYLFTQSEPYWNRTIFPCQDSPAIKSTYTAQLHVTQPLKAYCSAKLISKSETEHETIMNFKQDIPIPSYLFALVAGNLEERKTSDRTSVISEPEVIEKYTKELEDMEVQLKTLEEIITPYEWEEYKIVVLPASFPYGGMENPLLTFASPSIIVGDKSATDVVIHEMAHSWSGNLFTCKNWREVWLNEGWTGYFECEAIRKLHGEEEYQVKFSMLDNELKNSIDKIGHHHSYTTLNPIIDLSNPDESFVGVPYLRGLQFLTHLQNFLGKNEFSKFTRSFIEKFKYKSVDTQDFKESFKEFFGEQIYTQIDWNAWITKPGYPPQVFAINCQGVEKPKQAALRFLNESNISKQEWDTFSVQQKIIFLQEVNKKDKLTQDKVKLLDENLELFNLVNPEVYTKWFVVALVAKYDPIIPYVKKHLSQYGRMKFVREIYKLLDEYNHDLAVEVFKQNEELYYGFCHSLVKSDLKL</sequence>
<dbReference type="InterPro" id="IPR014782">
    <property type="entry name" value="Peptidase_M1_dom"/>
</dbReference>
<evidence type="ECO:0000256" key="1">
    <source>
        <dbReference type="ARBA" id="ARBA00004496"/>
    </source>
</evidence>
<dbReference type="SMART" id="SM01263">
    <property type="entry name" value="Leuk-A4-hydro_C"/>
    <property type="match status" value="1"/>
</dbReference>
<evidence type="ECO:0000256" key="10">
    <source>
        <dbReference type="PIRSR" id="PIRSR634015-2"/>
    </source>
</evidence>
<organism evidence="13 14">
    <name type="scientific">Tetrahymena thermophila (strain SB210)</name>
    <dbReference type="NCBI Taxonomy" id="312017"/>
    <lineage>
        <taxon>Eukaryota</taxon>
        <taxon>Sar</taxon>
        <taxon>Alveolata</taxon>
        <taxon>Ciliophora</taxon>
        <taxon>Intramacronucleata</taxon>
        <taxon>Oligohymenophorea</taxon>
        <taxon>Hymenostomatida</taxon>
        <taxon>Tetrahymenina</taxon>
        <taxon>Tetrahymenidae</taxon>
        <taxon>Tetrahymena</taxon>
    </lineage>
</organism>
<evidence type="ECO:0000313" key="14">
    <source>
        <dbReference type="Proteomes" id="UP000009168"/>
    </source>
</evidence>
<dbReference type="Pfam" id="PF17900">
    <property type="entry name" value="Peptidase_M1_N"/>
    <property type="match status" value="1"/>
</dbReference>
<keyword evidence="7 11" id="KW-0862">Zinc</keyword>
<evidence type="ECO:0000313" key="13">
    <source>
        <dbReference type="EMBL" id="EAS02663.2"/>
    </source>
</evidence>
<keyword evidence="5 11" id="KW-0479">Metal-binding</keyword>
<keyword evidence="3" id="KW-0963">Cytoplasm</keyword>
<dbReference type="KEGG" id="tet:TTHERM_00579070"/>
<comment type="subcellular location">
    <subcellularLocation>
        <location evidence="1">Cytoplasm</location>
    </subcellularLocation>
</comment>
<dbReference type="eggNOG" id="KOG1047">
    <property type="taxonomic scope" value="Eukaryota"/>
</dbReference>
<keyword evidence="4" id="KW-0645">Protease</keyword>
<dbReference type="Pfam" id="PF09127">
    <property type="entry name" value="Leuk-A4-hydro_C"/>
    <property type="match status" value="1"/>
</dbReference>
<feature type="binding site" evidence="10">
    <location>
        <begin position="191"/>
        <end position="193"/>
    </location>
    <ligand>
        <name>a peptide</name>
        <dbReference type="ChEBI" id="CHEBI:60466"/>
    </ligand>
</feature>
<reference evidence="14" key="1">
    <citation type="journal article" date="2006" name="PLoS Biol.">
        <title>Macronuclear genome sequence of the ciliate Tetrahymena thermophila, a model eukaryote.</title>
        <authorList>
            <person name="Eisen J.A."/>
            <person name="Coyne R.S."/>
            <person name="Wu M."/>
            <person name="Wu D."/>
            <person name="Thiagarajan M."/>
            <person name="Wortman J.R."/>
            <person name="Badger J.H."/>
            <person name="Ren Q."/>
            <person name="Amedeo P."/>
            <person name="Jones K.M."/>
            <person name="Tallon L.J."/>
            <person name="Delcher A.L."/>
            <person name="Salzberg S.L."/>
            <person name="Silva J.C."/>
            <person name="Haas B.J."/>
            <person name="Majoros W.H."/>
            <person name="Farzad M."/>
            <person name="Carlton J.M."/>
            <person name="Smith R.K. Jr."/>
            <person name="Garg J."/>
            <person name="Pearlman R.E."/>
            <person name="Karrer K.M."/>
            <person name="Sun L."/>
            <person name="Manning G."/>
            <person name="Elde N.C."/>
            <person name="Turkewitz A.P."/>
            <person name="Asai D.J."/>
            <person name="Wilkes D.E."/>
            <person name="Wang Y."/>
            <person name="Cai H."/>
            <person name="Collins K."/>
            <person name="Stewart B.A."/>
            <person name="Lee S.R."/>
            <person name="Wilamowska K."/>
            <person name="Weinberg Z."/>
            <person name="Ruzzo W.L."/>
            <person name="Wloga D."/>
            <person name="Gaertig J."/>
            <person name="Frankel J."/>
            <person name="Tsao C.-C."/>
            <person name="Gorovsky M.A."/>
            <person name="Keeling P.J."/>
            <person name="Waller R.F."/>
            <person name="Patron N.J."/>
            <person name="Cherry J.M."/>
            <person name="Stover N.A."/>
            <person name="Krieger C.J."/>
            <person name="del Toro C."/>
            <person name="Ryder H.F."/>
            <person name="Williamson S.C."/>
            <person name="Barbeau R.A."/>
            <person name="Hamilton E.P."/>
            <person name="Orias E."/>
        </authorList>
    </citation>
    <scope>NUCLEOTIDE SEQUENCE [LARGE SCALE GENOMIC DNA]</scope>
    <source>
        <strain evidence="14">SB210</strain>
    </source>
</reference>
<dbReference type="InterPro" id="IPR038502">
    <property type="entry name" value="M1_LTA-4_hydro/amino_C_sf"/>
</dbReference>
<protein>
    <submittedName>
        <fullName evidence="13">Peptidase M1 family aminopeptidase</fullName>
    </submittedName>
</protein>
<evidence type="ECO:0000256" key="7">
    <source>
        <dbReference type="ARBA" id="ARBA00022833"/>
    </source>
</evidence>
<feature type="domain" description="Peptidase M1 leukotriene A4 hydrolase/aminopeptidase C-terminal" evidence="12">
    <location>
        <begin position="515"/>
        <end position="651"/>
    </location>
</feature>
<evidence type="ECO:0000256" key="11">
    <source>
        <dbReference type="PIRSR" id="PIRSR634015-3"/>
    </source>
</evidence>
<feature type="binding site" evidence="10">
    <location>
        <begin position="609"/>
        <end position="611"/>
    </location>
    <ligand>
        <name>a peptide</name>
        <dbReference type="ChEBI" id="CHEBI:60466"/>
    </ligand>
</feature>
<evidence type="ECO:0000256" key="6">
    <source>
        <dbReference type="ARBA" id="ARBA00022801"/>
    </source>
</evidence>
<dbReference type="SUPFAM" id="SSF48371">
    <property type="entry name" value="ARM repeat"/>
    <property type="match status" value="1"/>
</dbReference>
<dbReference type="Proteomes" id="UP000009168">
    <property type="component" value="Unassembled WGS sequence"/>
</dbReference>
<feature type="binding site" evidence="11">
    <location>
        <position position="353"/>
    </location>
    <ligand>
        <name>Zn(2+)</name>
        <dbReference type="ChEBI" id="CHEBI:29105"/>
        <note>catalytic</note>
    </ligand>
</feature>
<comment type="similarity">
    <text evidence="2">Belongs to the peptidase M1 family.</text>
</comment>
<evidence type="ECO:0000256" key="4">
    <source>
        <dbReference type="ARBA" id="ARBA00022670"/>
    </source>
</evidence>
<keyword evidence="6" id="KW-0378">Hydrolase</keyword>
<comment type="cofactor">
    <cofactor evidence="11">
        <name>Zn(2+)</name>
        <dbReference type="ChEBI" id="CHEBI:29105"/>
    </cofactor>
    <text evidence="11">Binds 1 zinc ion per subunit.</text>
</comment>
<dbReference type="PANTHER" id="PTHR45726">
    <property type="entry name" value="LEUKOTRIENE A-4 HYDROLASE"/>
    <property type="match status" value="1"/>
</dbReference>
<dbReference type="STRING" id="312017.I7M9R4"/>
<dbReference type="GO" id="GO:0004177">
    <property type="term" value="F:aminopeptidase activity"/>
    <property type="evidence" value="ECO:0007669"/>
    <property type="project" value="UniProtKB-KW"/>
</dbReference>
<evidence type="ECO:0000256" key="2">
    <source>
        <dbReference type="ARBA" id="ARBA00010136"/>
    </source>
</evidence>
<dbReference type="InterPro" id="IPR042097">
    <property type="entry name" value="Aminopeptidase_N-like_N_sf"/>
</dbReference>
<dbReference type="GO" id="GO:0006508">
    <property type="term" value="P:proteolysis"/>
    <property type="evidence" value="ECO:0007669"/>
    <property type="project" value="UniProtKB-KW"/>
</dbReference>
<evidence type="ECO:0000256" key="9">
    <source>
        <dbReference type="PIRSR" id="PIRSR634015-1"/>
    </source>
</evidence>
<feature type="binding site" evidence="11">
    <location>
        <position position="349"/>
    </location>
    <ligand>
        <name>Zn(2+)</name>
        <dbReference type="ChEBI" id="CHEBI:29105"/>
        <note>catalytic</note>
    </ligand>
</feature>
<dbReference type="Pfam" id="PF01433">
    <property type="entry name" value="Peptidase_M1"/>
    <property type="match status" value="1"/>
</dbReference>
<dbReference type="InterPro" id="IPR015211">
    <property type="entry name" value="Peptidase_M1_C"/>
</dbReference>
<feature type="active site" description="Proton donor" evidence="9">
    <location>
        <position position="437"/>
    </location>
</feature>
<dbReference type="Gene3D" id="2.60.40.1730">
    <property type="entry name" value="tricorn interacting facor f3 domain"/>
    <property type="match status" value="1"/>
</dbReference>
<dbReference type="SUPFAM" id="SSF55486">
    <property type="entry name" value="Metalloproteases ('zincins'), catalytic domain"/>
    <property type="match status" value="1"/>
</dbReference>
<keyword evidence="14" id="KW-1185">Reference proteome</keyword>
<dbReference type="InParanoid" id="I7M9R4"/>
<dbReference type="InterPro" id="IPR049980">
    <property type="entry name" value="LTA4H_cat"/>
</dbReference>
<dbReference type="InterPro" id="IPR016024">
    <property type="entry name" value="ARM-type_fold"/>
</dbReference>
<dbReference type="RefSeq" id="XP_001022908.2">
    <property type="nucleotide sequence ID" value="XM_001022908.2"/>
</dbReference>
<dbReference type="InterPro" id="IPR045357">
    <property type="entry name" value="Aminopeptidase_N-like_N"/>
</dbReference>
<dbReference type="GO" id="GO:0008270">
    <property type="term" value="F:zinc ion binding"/>
    <property type="evidence" value="ECO:0007669"/>
    <property type="project" value="InterPro"/>
</dbReference>
<dbReference type="OrthoDB" id="10031169at2759"/>
<dbReference type="PRINTS" id="PR00756">
    <property type="entry name" value="ALADIPTASE"/>
</dbReference>
<dbReference type="Gene3D" id="1.10.390.10">
    <property type="entry name" value="Neutral Protease Domain 2"/>
    <property type="match status" value="1"/>
</dbReference>
<dbReference type="GO" id="GO:0005829">
    <property type="term" value="C:cytosol"/>
    <property type="evidence" value="ECO:0007669"/>
    <property type="project" value="TreeGrafter"/>
</dbReference>
<dbReference type="EMBL" id="GG662527">
    <property type="protein sequence ID" value="EAS02663.2"/>
    <property type="molecule type" value="Genomic_DNA"/>
</dbReference>
<accession>I7M9R4</accession>
<evidence type="ECO:0000256" key="8">
    <source>
        <dbReference type="ARBA" id="ARBA00023049"/>
    </source>
</evidence>
<evidence type="ECO:0000256" key="5">
    <source>
        <dbReference type="ARBA" id="ARBA00022723"/>
    </source>
</evidence>
<gene>
    <name evidence="13" type="ORF">TTHERM_00579070</name>
</gene>
<keyword evidence="13" id="KW-0031">Aminopeptidase</keyword>
<dbReference type="SUPFAM" id="SSF63737">
    <property type="entry name" value="Leukotriene A4 hydrolase N-terminal domain"/>
    <property type="match status" value="1"/>
</dbReference>
<keyword evidence="8" id="KW-0482">Metalloprotease</keyword>
<dbReference type="Gene3D" id="3.30.2010.30">
    <property type="match status" value="1"/>
</dbReference>
<evidence type="ECO:0000259" key="12">
    <source>
        <dbReference type="SMART" id="SM01263"/>
    </source>
</evidence>
<dbReference type="PANTHER" id="PTHR45726:SF3">
    <property type="entry name" value="LEUKOTRIENE A-4 HYDROLASE"/>
    <property type="match status" value="1"/>
</dbReference>
<name>I7M9R4_TETTS</name>